<gene>
    <name evidence="7" type="ORF">AS156_40070</name>
</gene>
<keyword evidence="5" id="KW-1133">Transmembrane helix</keyword>
<dbReference type="PANTHER" id="PTHR42988">
    <property type="entry name" value="PHOSPHOHYDROLASE"/>
    <property type="match status" value="1"/>
</dbReference>
<organism evidence="7 8">
    <name type="scientific">Bradyrhizobium macuxiense</name>
    <dbReference type="NCBI Taxonomy" id="1755647"/>
    <lineage>
        <taxon>Bacteria</taxon>
        <taxon>Pseudomonadati</taxon>
        <taxon>Pseudomonadota</taxon>
        <taxon>Alphaproteobacteria</taxon>
        <taxon>Hyphomicrobiales</taxon>
        <taxon>Nitrobacteraceae</taxon>
        <taxon>Bradyrhizobium</taxon>
    </lineage>
</organism>
<accession>A0A109JY59</accession>
<dbReference type="Proteomes" id="UP000057737">
    <property type="component" value="Unassembled WGS sequence"/>
</dbReference>
<feature type="transmembrane region" description="Helical" evidence="5">
    <location>
        <begin position="144"/>
        <end position="170"/>
    </location>
</feature>
<comment type="caution">
    <text evidence="7">The sequence shown here is derived from an EMBL/GenBank/DDBJ whole genome shotgun (WGS) entry which is preliminary data.</text>
</comment>
<dbReference type="AlphaFoldDB" id="A0A109JY59"/>
<keyword evidence="8" id="KW-1185">Reference proteome</keyword>
<feature type="transmembrane region" description="Helical" evidence="5">
    <location>
        <begin position="77"/>
        <end position="94"/>
    </location>
</feature>
<evidence type="ECO:0000313" key="7">
    <source>
        <dbReference type="EMBL" id="KWV57278.1"/>
    </source>
</evidence>
<feature type="domain" description="Calcineurin-like phosphoesterase" evidence="6">
    <location>
        <begin position="236"/>
        <end position="342"/>
    </location>
</feature>
<feature type="transmembrane region" description="Helical" evidence="5">
    <location>
        <begin position="190"/>
        <end position="212"/>
    </location>
</feature>
<evidence type="ECO:0000256" key="5">
    <source>
        <dbReference type="SAM" id="Phobius"/>
    </source>
</evidence>
<proteinExistence type="inferred from homology"/>
<evidence type="ECO:0000313" key="8">
    <source>
        <dbReference type="Proteomes" id="UP000057737"/>
    </source>
</evidence>
<feature type="transmembrane region" description="Helical" evidence="5">
    <location>
        <begin position="39"/>
        <end position="65"/>
    </location>
</feature>
<dbReference type="RefSeq" id="WP_066506061.1">
    <property type="nucleotide sequence ID" value="NZ_LNCU01000043.1"/>
</dbReference>
<dbReference type="GO" id="GO:0046872">
    <property type="term" value="F:metal ion binding"/>
    <property type="evidence" value="ECO:0007669"/>
    <property type="project" value="UniProtKB-KW"/>
</dbReference>
<keyword evidence="5" id="KW-0472">Membrane</keyword>
<name>A0A109JY59_9BRAD</name>
<dbReference type="PANTHER" id="PTHR42988:SF2">
    <property type="entry name" value="CYCLIC NUCLEOTIDE PHOSPHODIESTERASE CBUA0032-RELATED"/>
    <property type="match status" value="1"/>
</dbReference>
<comment type="similarity">
    <text evidence="4">Belongs to the cyclic nucleotide phosphodiesterase class-III family.</text>
</comment>
<keyword evidence="3" id="KW-0408">Iron</keyword>
<dbReference type="InterPro" id="IPR029052">
    <property type="entry name" value="Metallo-depent_PP-like"/>
</dbReference>
<keyword evidence="1" id="KW-0479">Metal-binding</keyword>
<dbReference type="SUPFAM" id="SSF56300">
    <property type="entry name" value="Metallo-dependent phosphatases"/>
    <property type="match status" value="1"/>
</dbReference>
<dbReference type="Pfam" id="PF00149">
    <property type="entry name" value="Metallophos"/>
    <property type="match status" value="1"/>
</dbReference>
<dbReference type="InterPro" id="IPR050884">
    <property type="entry name" value="CNP_phosphodiesterase-III"/>
</dbReference>
<evidence type="ECO:0000256" key="4">
    <source>
        <dbReference type="ARBA" id="ARBA00025742"/>
    </source>
</evidence>
<dbReference type="EMBL" id="LNCU01000043">
    <property type="protein sequence ID" value="KWV57278.1"/>
    <property type="molecule type" value="Genomic_DNA"/>
</dbReference>
<sequence>MPLDPRQGDVEDDAASPGQRSLLAIAGSLLVEISLPKLLVAWAASLLLPGLLLGLAPLVASAWLASLSIHARALTEIGAALTLVAIAALGWFGWRPLLRIAETNFWSLNALAVQPSYAFAREALRHLVERAWRGKVTPAFRMRLRRACSLGAGVLLSAGAALIALLAWPATRWTASLNELALMHHLVVPTLANALVLVSCYLAAASLAWGVADASMDQPVDLAAFDTVPSGTRIWRVAHLSDLHTVGERYGFRIESGRAGPRGNERLDRVLARLSYIHAVNPLDHVLISGDMTDAGRAAEWAEFLDALSLHPQLAARTLMLPGNHDLNIVDRANPARLDLPFSSGKRLRQVRTLSAIAAVQGDRVHVVDSLGRLPAMLLEALAPHRERIVGFADHGGILRAASLHGVFDDQFPMILPPDQADGLGIAILNSNAETHFSFTNALGLVSDDQMRRLDAAMRHFPSACWIIALHHHLIEYPMPVKAFSERVGTALINGSWFVRRLQAFADRSIVMHGHRHIDWIGACGPLRIVSAPSPVMRPDDVTTHFYIHNIARGPDGRLQLAEPERIDIAGD</sequence>
<evidence type="ECO:0000256" key="1">
    <source>
        <dbReference type="ARBA" id="ARBA00022723"/>
    </source>
</evidence>
<dbReference type="InterPro" id="IPR004843">
    <property type="entry name" value="Calcineurin-like_PHP"/>
</dbReference>
<reference evidence="7 8" key="1">
    <citation type="submission" date="2015-11" db="EMBL/GenBank/DDBJ databases">
        <title>Draft Genome Sequence of the Strain BR 10303 (Bradyrhizobium sp.) isolated from nodules of Centrolobium paraense.</title>
        <authorList>
            <person name="Zelli J.E."/>
            <person name="Simoes-Araujo J.L."/>
            <person name="Barauna A.C."/>
            <person name="Silva K."/>
        </authorList>
    </citation>
    <scope>NUCLEOTIDE SEQUENCE [LARGE SCALE GENOMIC DNA]</scope>
    <source>
        <strain evidence="7 8">BR 10303</strain>
    </source>
</reference>
<dbReference type="Gene3D" id="3.60.21.10">
    <property type="match status" value="2"/>
</dbReference>
<dbReference type="GO" id="GO:0016787">
    <property type="term" value="F:hydrolase activity"/>
    <property type="evidence" value="ECO:0007669"/>
    <property type="project" value="UniProtKB-KW"/>
</dbReference>
<keyword evidence="5" id="KW-0812">Transmembrane</keyword>
<evidence type="ECO:0000256" key="2">
    <source>
        <dbReference type="ARBA" id="ARBA00022801"/>
    </source>
</evidence>
<evidence type="ECO:0000259" key="6">
    <source>
        <dbReference type="Pfam" id="PF00149"/>
    </source>
</evidence>
<keyword evidence="2" id="KW-0378">Hydrolase</keyword>
<evidence type="ECO:0000256" key="3">
    <source>
        <dbReference type="ARBA" id="ARBA00023004"/>
    </source>
</evidence>
<protein>
    <submittedName>
        <fullName evidence="7">Metallophosphoesterase</fullName>
    </submittedName>
</protein>